<feature type="domain" description="Glycosyltransferase 2-like" evidence="1">
    <location>
        <begin position="9"/>
        <end position="132"/>
    </location>
</feature>
<proteinExistence type="predicted"/>
<evidence type="ECO:0000313" key="2">
    <source>
        <dbReference type="EMBL" id="OKH40170.1"/>
    </source>
</evidence>
<dbReference type="GO" id="GO:0016758">
    <property type="term" value="F:hexosyltransferase activity"/>
    <property type="evidence" value="ECO:0007669"/>
    <property type="project" value="UniProtKB-ARBA"/>
</dbReference>
<organism evidence="2 3">
    <name type="scientific">[Phormidium ambiguum] IAM M-71</name>
    <dbReference type="NCBI Taxonomy" id="454136"/>
    <lineage>
        <taxon>Bacteria</taxon>
        <taxon>Bacillati</taxon>
        <taxon>Cyanobacteriota</taxon>
        <taxon>Cyanophyceae</taxon>
        <taxon>Oscillatoriophycideae</taxon>
        <taxon>Aerosakkonematales</taxon>
        <taxon>Aerosakkonemataceae</taxon>
        <taxon>Floridanema</taxon>
    </lineage>
</organism>
<keyword evidence="2" id="KW-0808">Transferase</keyword>
<dbReference type="Gene3D" id="3.90.550.10">
    <property type="entry name" value="Spore Coat Polysaccharide Biosynthesis Protein SpsA, Chain A"/>
    <property type="match status" value="1"/>
</dbReference>
<evidence type="ECO:0000313" key="3">
    <source>
        <dbReference type="Proteomes" id="UP000185860"/>
    </source>
</evidence>
<reference evidence="2 3" key="1">
    <citation type="submission" date="2016-11" db="EMBL/GenBank/DDBJ databases">
        <title>Draft Genome Sequences of Nine Cyanobacterial Strains from Diverse Habitats.</title>
        <authorList>
            <person name="Zhu T."/>
            <person name="Hou S."/>
            <person name="Lu X."/>
            <person name="Hess W.R."/>
        </authorList>
    </citation>
    <scope>NUCLEOTIDE SEQUENCE [LARGE SCALE GENOMIC DNA]</scope>
    <source>
        <strain evidence="2 3">IAM M-71</strain>
    </source>
</reference>
<dbReference type="Proteomes" id="UP000185860">
    <property type="component" value="Unassembled WGS sequence"/>
</dbReference>
<dbReference type="EMBL" id="MRCE01000003">
    <property type="protein sequence ID" value="OKH40170.1"/>
    <property type="molecule type" value="Genomic_DNA"/>
</dbReference>
<dbReference type="AlphaFoldDB" id="A0A1U7IS29"/>
<name>A0A1U7IS29_9CYAN</name>
<dbReference type="STRING" id="454136.NIES2119_04425"/>
<sequence length="389" mass="45094">MSIDLPLISVIIPAYNAEAFIAETLHSVLSQTYPNIEILVVDDGSQDSTPNIVELFAEKNPHIILLRQSNKGVAAARNLAIEKSKGEYIAPIDADDIWFPEKLEKQMQVMLESDRSLGIVYAWSVYINEDSTLTKTCQTSYFEGNIYIPLLYGNCLGNASSPLIRRSCINQVGGYSCQLKEQQAQGCEDWDIYLRIAEYYKVKVVPEVLIGYRQVIGSMSFNAVAMKKSFQLVFTNTQQRYPEIPASIYHWSSSNFNWYLALRSYQCGDHWSTIFYIYQAAKLDYLPLLRPSFYKLLVKSILKIIAKPITSLIWPEHRDWLKFKRKFRFFNSVIDIPELNEMYKKNHQKFPWKHYIVFISKRCSQIEKQWKPADRKLTLNSVNNRVSSL</sequence>
<evidence type="ECO:0000259" key="1">
    <source>
        <dbReference type="Pfam" id="PF00535"/>
    </source>
</evidence>
<dbReference type="OrthoDB" id="433681at2"/>
<gene>
    <name evidence="2" type="ORF">NIES2119_04425</name>
</gene>
<dbReference type="InterPro" id="IPR029044">
    <property type="entry name" value="Nucleotide-diphossugar_trans"/>
</dbReference>
<dbReference type="Pfam" id="PF00535">
    <property type="entry name" value="Glycos_transf_2"/>
    <property type="match status" value="1"/>
</dbReference>
<dbReference type="PANTHER" id="PTHR22916">
    <property type="entry name" value="GLYCOSYLTRANSFERASE"/>
    <property type="match status" value="1"/>
</dbReference>
<dbReference type="InterPro" id="IPR001173">
    <property type="entry name" value="Glyco_trans_2-like"/>
</dbReference>
<dbReference type="PANTHER" id="PTHR22916:SF3">
    <property type="entry name" value="UDP-GLCNAC:BETAGAL BETA-1,3-N-ACETYLGLUCOSAMINYLTRANSFERASE-LIKE PROTEIN 1"/>
    <property type="match status" value="1"/>
</dbReference>
<dbReference type="RefSeq" id="WP_073592233.1">
    <property type="nucleotide sequence ID" value="NZ_MRCE01000003.1"/>
</dbReference>
<comment type="caution">
    <text evidence="2">The sequence shown here is derived from an EMBL/GenBank/DDBJ whole genome shotgun (WGS) entry which is preliminary data.</text>
</comment>
<protein>
    <submittedName>
        <fullName evidence="2">Family 2 glycosyl transferase</fullName>
    </submittedName>
</protein>
<dbReference type="CDD" id="cd00761">
    <property type="entry name" value="Glyco_tranf_GTA_type"/>
    <property type="match status" value="1"/>
</dbReference>
<dbReference type="SUPFAM" id="SSF53448">
    <property type="entry name" value="Nucleotide-diphospho-sugar transferases"/>
    <property type="match status" value="1"/>
</dbReference>
<accession>A0A1U7IS29</accession>